<dbReference type="InterPro" id="IPR018490">
    <property type="entry name" value="cNMP-bd_dom_sf"/>
</dbReference>
<feature type="domain" description="Cyclic nucleotide-binding" evidence="1">
    <location>
        <begin position="1"/>
        <end position="67"/>
    </location>
</feature>
<dbReference type="GO" id="GO:0016301">
    <property type="term" value="F:kinase activity"/>
    <property type="evidence" value="ECO:0007669"/>
    <property type="project" value="UniProtKB-KW"/>
</dbReference>
<name>A0A1W2GNT2_REIFA</name>
<dbReference type="Proteomes" id="UP000192472">
    <property type="component" value="Unassembled WGS sequence"/>
</dbReference>
<dbReference type="Gene3D" id="2.60.120.10">
    <property type="entry name" value="Jelly Rolls"/>
    <property type="match status" value="1"/>
</dbReference>
<protein>
    <submittedName>
        <fullName evidence="2">cAMP-binding domain of CRP or a regulatory subunit of cAMP-dependent protein kinases</fullName>
    </submittedName>
</protein>
<proteinExistence type="predicted"/>
<sequence>MPIAQPYKFVDSLHQTLVLEKGDYFIRQGYLNQKIGSIEQGVVRGFVYDQDSNEVTTHFYHEGDILSGNFIPNVAATINLQAVEKTTISMANFSEVMSHVNKNKEITDIINRAFEKMNQQLQSRLVALVNLDSIEKYKLFLEEYPNLINRIPHYLVANFLGITPTQLSRARKRFSQQM</sequence>
<organism evidence="2 3">
    <name type="scientific">Reichenbachiella faecimaris</name>
    <dbReference type="NCBI Taxonomy" id="692418"/>
    <lineage>
        <taxon>Bacteria</taxon>
        <taxon>Pseudomonadati</taxon>
        <taxon>Bacteroidota</taxon>
        <taxon>Cytophagia</taxon>
        <taxon>Cytophagales</taxon>
        <taxon>Reichenbachiellaceae</taxon>
        <taxon>Reichenbachiella</taxon>
    </lineage>
</organism>
<dbReference type="InterPro" id="IPR014710">
    <property type="entry name" value="RmlC-like_jellyroll"/>
</dbReference>
<gene>
    <name evidence="2" type="ORF">SAMN04488029_3633</name>
</gene>
<accession>A0A1W2GNT2</accession>
<keyword evidence="3" id="KW-1185">Reference proteome</keyword>
<dbReference type="AlphaFoldDB" id="A0A1W2GNT2"/>
<evidence type="ECO:0000259" key="1">
    <source>
        <dbReference type="PROSITE" id="PS50042"/>
    </source>
</evidence>
<dbReference type="OrthoDB" id="667553at2"/>
<keyword evidence="2" id="KW-0418">Kinase</keyword>
<dbReference type="RefSeq" id="WP_139793970.1">
    <property type="nucleotide sequence ID" value="NZ_FWYF01000004.1"/>
</dbReference>
<dbReference type="STRING" id="692418.SAMN04488029_3633"/>
<dbReference type="EMBL" id="FWYF01000004">
    <property type="protein sequence ID" value="SMD38102.1"/>
    <property type="molecule type" value="Genomic_DNA"/>
</dbReference>
<dbReference type="InterPro" id="IPR000595">
    <property type="entry name" value="cNMP-bd_dom"/>
</dbReference>
<evidence type="ECO:0000313" key="3">
    <source>
        <dbReference type="Proteomes" id="UP000192472"/>
    </source>
</evidence>
<dbReference type="PROSITE" id="PS50042">
    <property type="entry name" value="CNMP_BINDING_3"/>
    <property type="match status" value="1"/>
</dbReference>
<evidence type="ECO:0000313" key="2">
    <source>
        <dbReference type="EMBL" id="SMD38102.1"/>
    </source>
</evidence>
<keyword evidence="2" id="KW-0808">Transferase</keyword>
<reference evidence="2 3" key="1">
    <citation type="submission" date="2017-04" db="EMBL/GenBank/DDBJ databases">
        <authorList>
            <person name="Afonso C.L."/>
            <person name="Miller P.J."/>
            <person name="Scott M.A."/>
            <person name="Spackman E."/>
            <person name="Goraichik I."/>
            <person name="Dimitrov K.M."/>
            <person name="Suarez D.L."/>
            <person name="Swayne D.E."/>
        </authorList>
    </citation>
    <scope>NUCLEOTIDE SEQUENCE [LARGE SCALE GENOMIC DNA]</scope>
    <source>
        <strain evidence="2 3">DSM 26133</strain>
    </source>
</reference>
<dbReference type="SUPFAM" id="SSF51206">
    <property type="entry name" value="cAMP-binding domain-like"/>
    <property type="match status" value="1"/>
</dbReference>